<dbReference type="GO" id="GO:0030141">
    <property type="term" value="C:secretory granule"/>
    <property type="evidence" value="ECO:0007669"/>
    <property type="project" value="TreeGrafter"/>
</dbReference>
<feature type="region of interest" description="Disordered" evidence="1">
    <location>
        <begin position="193"/>
        <end position="366"/>
    </location>
</feature>
<gene>
    <name evidence="2" type="ORF">ANANG_G00130790</name>
</gene>
<feature type="compositionally biased region" description="Gly residues" evidence="1">
    <location>
        <begin position="469"/>
        <end position="479"/>
    </location>
</feature>
<feature type="region of interest" description="Disordered" evidence="1">
    <location>
        <begin position="62"/>
        <end position="170"/>
    </location>
</feature>
<feature type="compositionally biased region" description="Acidic residues" evidence="1">
    <location>
        <begin position="235"/>
        <end position="246"/>
    </location>
</feature>
<feature type="compositionally biased region" description="Basic and acidic residues" evidence="1">
    <location>
        <begin position="247"/>
        <end position="258"/>
    </location>
</feature>
<comment type="caution">
    <text evidence="2">The sequence shown here is derived from an EMBL/GenBank/DDBJ whole genome shotgun (WGS) entry which is preliminary data.</text>
</comment>
<proteinExistence type="predicted"/>
<protein>
    <recommendedName>
        <fullName evidence="4">CACN subunit beta associated regulatory protein b</fullName>
    </recommendedName>
</protein>
<feature type="region of interest" description="Disordered" evidence="1">
    <location>
        <begin position="450"/>
        <end position="556"/>
    </location>
</feature>
<evidence type="ECO:0000313" key="3">
    <source>
        <dbReference type="Proteomes" id="UP001044222"/>
    </source>
</evidence>
<evidence type="ECO:0000313" key="2">
    <source>
        <dbReference type="EMBL" id="KAG5847870.1"/>
    </source>
</evidence>
<dbReference type="EMBL" id="JAFIRN010000006">
    <property type="protein sequence ID" value="KAG5847870.1"/>
    <property type="molecule type" value="Genomic_DNA"/>
</dbReference>
<feature type="compositionally biased region" description="Basic and acidic residues" evidence="1">
    <location>
        <begin position="351"/>
        <end position="366"/>
    </location>
</feature>
<name>A0A9D3MIH0_ANGAN</name>
<dbReference type="PANTHER" id="PTHR28597:SF1">
    <property type="entry name" value="VOLTAGE-DEPENDENT CALCIUM CHANNEL BETA SUBUNIT-ASSOCIATED REGULATORY PROTEIN"/>
    <property type="match status" value="1"/>
</dbReference>
<dbReference type="GO" id="GO:0044325">
    <property type="term" value="F:transmembrane transporter binding"/>
    <property type="evidence" value="ECO:0007669"/>
    <property type="project" value="InterPro"/>
</dbReference>
<reference evidence="2" key="1">
    <citation type="submission" date="2021-01" db="EMBL/GenBank/DDBJ databases">
        <title>A chromosome-scale assembly of European eel, Anguilla anguilla.</title>
        <authorList>
            <person name="Henkel C."/>
            <person name="Jong-Raadsen S.A."/>
            <person name="Dufour S."/>
            <person name="Weltzien F.-A."/>
            <person name="Palstra A.P."/>
            <person name="Pelster B."/>
            <person name="Spaink H.P."/>
            <person name="Van Den Thillart G.E."/>
            <person name="Jansen H."/>
            <person name="Zahm M."/>
            <person name="Klopp C."/>
            <person name="Cedric C."/>
            <person name="Louis A."/>
            <person name="Berthelot C."/>
            <person name="Parey E."/>
            <person name="Roest Crollius H."/>
            <person name="Montfort J."/>
            <person name="Robinson-Rechavi M."/>
            <person name="Bucao C."/>
            <person name="Bouchez O."/>
            <person name="Gislard M."/>
            <person name="Lluch J."/>
            <person name="Milhes M."/>
            <person name="Lampietro C."/>
            <person name="Lopez Roques C."/>
            <person name="Donnadieu C."/>
            <person name="Braasch I."/>
            <person name="Desvignes T."/>
            <person name="Postlethwait J."/>
            <person name="Bobe J."/>
            <person name="Guiguen Y."/>
            <person name="Dirks R."/>
        </authorList>
    </citation>
    <scope>NUCLEOTIDE SEQUENCE</scope>
    <source>
        <strain evidence="2">Tag_6206</strain>
        <tissue evidence="2">Liver</tissue>
    </source>
</reference>
<feature type="region of interest" description="Disordered" evidence="1">
    <location>
        <begin position="1"/>
        <end position="26"/>
    </location>
</feature>
<feature type="compositionally biased region" description="Low complexity" evidence="1">
    <location>
        <begin position="480"/>
        <end position="499"/>
    </location>
</feature>
<dbReference type="InterPro" id="IPR037658">
    <property type="entry name" value="CBARP"/>
</dbReference>
<dbReference type="GO" id="GO:0005886">
    <property type="term" value="C:plasma membrane"/>
    <property type="evidence" value="ECO:0007669"/>
    <property type="project" value="TreeGrafter"/>
</dbReference>
<feature type="compositionally biased region" description="Basic and acidic residues" evidence="1">
    <location>
        <begin position="276"/>
        <end position="290"/>
    </location>
</feature>
<feature type="compositionally biased region" description="Pro residues" evidence="1">
    <location>
        <begin position="117"/>
        <end position="130"/>
    </location>
</feature>
<organism evidence="2 3">
    <name type="scientific">Anguilla anguilla</name>
    <name type="common">European freshwater eel</name>
    <name type="synonym">Muraena anguilla</name>
    <dbReference type="NCBI Taxonomy" id="7936"/>
    <lineage>
        <taxon>Eukaryota</taxon>
        <taxon>Metazoa</taxon>
        <taxon>Chordata</taxon>
        <taxon>Craniata</taxon>
        <taxon>Vertebrata</taxon>
        <taxon>Euteleostomi</taxon>
        <taxon>Actinopterygii</taxon>
        <taxon>Neopterygii</taxon>
        <taxon>Teleostei</taxon>
        <taxon>Anguilliformes</taxon>
        <taxon>Anguillidae</taxon>
        <taxon>Anguilla</taxon>
    </lineage>
</organism>
<accession>A0A9D3MIH0</accession>
<evidence type="ECO:0000256" key="1">
    <source>
        <dbReference type="SAM" id="MobiDB-lite"/>
    </source>
</evidence>
<feature type="compositionally biased region" description="Polar residues" evidence="1">
    <location>
        <begin position="62"/>
        <end position="86"/>
    </location>
</feature>
<feature type="compositionally biased region" description="Low complexity" evidence="1">
    <location>
        <begin position="336"/>
        <end position="350"/>
    </location>
</feature>
<feature type="compositionally biased region" description="Basic and acidic residues" evidence="1">
    <location>
        <begin position="203"/>
        <end position="212"/>
    </location>
</feature>
<dbReference type="AlphaFoldDB" id="A0A9D3MIH0"/>
<dbReference type="PANTHER" id="PTHR28597">
    <property type="entry name" value="VOLTAGE-DEPENDENT CALCIUM CHANNEL BETA SUBUNIT-ASSOCIATED REGULATORY PROTEIN"/>
    <property type="match status" value="1"/>
</dbReference>
<dbReference type="Proteomes" id="UP001044222">
    <property type="component" value="Chromosome 6"/>
</dbReference>
<keyword evidence="3" id="KW-1185">Reference proteome</keyword>
<feature type="compositionally biased region" description="Acidic residues" evidence="1">
    <location>
        <begin position="311"/>
        <end position="324"/>
    </location>
</feature>
<feature type="compositionally biased region" description="Gly residues" evidence="1">
    <location>
        <begin position="295"/>
        <end position="305"/>
    </location>
</feature>
<sequence>MGHRTWNGGTSGLGGDGTSEAGLTAPNSQGSVLQFFTKLRRHSSLEGPSPCFKIKKWKFDSSQRASSLDTRGSPKRQQFQRQRAASESTQQQEGEEPEQVELSITSPCDEAYCPSLPSLPPTSPHPPPAEPEAAVESSSVDGAGAPSPPLPKPQEEDEEEELGAGLGAVFRQDSAEHQALYRDIWTLRASLERYASSDQSSNNDRDSVRSDGDSVCSLGGGASRAGLSSCPSQDIGDEGEPEDEGAELERGGDGDSGNRKLLQMDSGYASIGAAPRPEELRLAHGQRVREPGGPAVPGGPGGPGRRGGRGEEEEEEEEKEEDEDRSAAGWTPYGQAFPAAAAAIAAAAAAKEARPRPQTRRDYSIDEKTDALFNEFLRHDPRFDQQESPARPRHRASRVHLRKQWQRAKQHSDPGVGVAFAQRGPPMRPGDSANFPLDTRYHGTLPRIVSAADEEASEAEAQRRSLRGRGQGGACGGGARAESAEGGARAKSAEGGARAEPARRSHCGWGQGGACEAEPLRVGPGRSLRGAESLRGGARAEPARRSHCGWGQSGAC</sequence>
<dbReference type="GO" id="GO:0045955">
    <property type="term" value="P:negative regulation of calcium ion-dependent exocytosis"/>
    <property type="evidence" value="ECO:0007669"/>
    <property type="project" value="TreeGrafter"/>
</dbReference>
<evidence type="ECO:0008006" key="4">
    <source>
        <dbReference type="Google" id="ProtNLM"/>
    </source>
</evidence>